<dbReference type="EMBL" id="JAHFYH010000081">
    <property type="protein sequence ID" value="KAH0214582.1"/>
    <property type="molecule type" value="Genomic_DNA"/>
</dbReference>
<dbReference type="AlphaFoldDB" id="A0A9P8GA52"/>
<name>A0A9P8GA52_AURME</name>
<dbReference type="SUPFAM" id="SSF81383">
    <property type="entry name" value="F-box domain"/>
    <property type="match status" value="1"/>
</dbReference>
<feature type="domain" description="F-box" evidence="2">
    <location>
        <begin position="83"/>
        <end position="129"/>
    </location>
</feature>
<evidence type="ECO:0000259" key="2">
    <source>
        <dbReference type="PROSITE" id="PS50181"/>
    </source>
</evidence>
<evidence type="ECO:0000313" key="4">
    <source>
        <dbReference type="Proteomes" id="UP000767238"/>
    </source>
</evidence>
<organism evidence="3 4">
    <name type="scientific">Aureobasidium melanogenum</name>
    <name type="common">Aureobasidium pullulans var. melanogenum</name>
    <dbReference type="NCBI Taxonomy" id="46634"/>
    <lineage>
        <taxon>Eukaryota</taxon>
        <taxon>Fungi</taxon>
        <taxon>Dikarya</taxon>
        <taxon>Ascomycota</taxon>
        <taxon>Pezizomycotina</taxon>
        <taxon>Dothideomycetes</taxon>
        <taxon>Dothideomycetidae</taxon>
        <taxon>Dothideales</taxon>
        <taxon>Saccotheciaceae</taxon>
        <taxon>Aureobasidium</taxon>
    </lineage>
</organism>
<proteinExistence type="predicted"/>
<reference evidence="3" key="2">
    <citation type="submission" date="2021-08" db="EMBL/GenBank/DDBJ databases">
        <authorList>
            <person name="Gostincar C."/>
            <person name="Sun X."/>
            <person name="Song Z."/>
            <person name="Gunde-Cimerman N."/>
        </authorList>
    </citation>
    <scope>NUCLEOTIDE SEQUENCE</scope>
    <source>
        <strain evidence="3">EXF-8016</strain>
    </source>
</reference>
<comment type="caution">
    <text evidence="3">The sequence shown here is derived from an EMBL/GenBank/DDBJ whole genome shotgun (WGS) entry which is preliminary data.</text>
</comment>
<dbReference type="OrthoDB" id="10295284at2759"/>
<gene>
    <name evidence="3" type="ORF">KCV03_g8384</name>
</gene>
<dbReference type="PROSITE" id="PS50181">
    <property type="entry name" value="FBOX"/>
    <property type="match status" value="1"/>
</dbReference>
<accession>A0A9P8GA52</accession>
<evidence type="ECO:0000256" key="1">
    <source>
        <dbReference type="SAM" id="MobiDB-lite"/>
    </source>
</evidence>
<feature type="region of interest" description="Disordered" evidence="1">
    <location>
        <begin position="1"/>
        <end position="28"/>
    </location>
</feature>
<dbReference type="Proteomes" id="UP000767238">
    <property type="component" value="Unassembled WGS sequence"/>
</dbReference>
<feature type="compositionally biased region" description="Polar residues" evidence="1">
    <location>
        <begin position="14"/>
        <end position="28"/>
    </location>
</feature>
<sequence>MRLRSGLVTGPPGTAQTEAQQPTISNNKPKWPIKDSTFFWPPDVATAIRRRCDVENDIEDIPRMSGHYTRREILKKPIMSTSPNFLNTLPYELVYKILGFLQPKEYTGLTCTCRLALHLTNTQVEIERRGLGRKYKMFVSYTGIYTALQEVEAKRERDGNPLNYPPLLEEEPDL</sequence>
<dbReference type="InterPro" id="IPR036047">
    <property type="entry name" value="F-box-like_dom_sf"/>
</dbReference>
<feature type="non-terminal residue" evidence="3">
    <location>
        <position position="174"/>
    </location>
</feature>
<evidence type="ECO:0000313" key="3">
    <source>
        <dbReference type="EMBL" id="KAH0214582.1"/>
    </source>
</evidence>
<feature type="region of interest" description="Disordered" evidence="1">
    <location>
        <begin position="155"/>
        <end position="174"/>
    </location>
</feature>
<dbReference type="InterPro" id="IPR001810">
    <property type="entry name" value="F-box_dom"/>
</dbReference>
<reference evidence="3" key="1">
    <citation type="journal article" date="2021" name="J Fungi (Basel)">
        <title>Virulence traits and population genomics of the black yeast Aureobasidium melanogenum.</title>
        <authorList>
            <person name="Cernosa A."/>
            <person name="Sun X."/>
            <person name="Gostincar C."/>
            <person name="Fang C."/>
            <person name="Gunde-Cimerman N."/>
            <person name="Song Z."/>
        </authorList>
    </citation>
    <scope>NUCLEOTIDE SEQUENCE</scope>
    <source>
        <strain evidence="3">EXF-8016</strain>
    </source>
</reference>
<protein>
    <recommendedName>
        <fullName evidence="2">F-box domain-containing protein</fullName>
    </recommendedName>
</protein>